<name>A0A6J5MDW9_9CAUD</name>
<dbReference type="InterPro" id="IPR046053">
    <property type="entry name" value="DUF6011"/>
</dbReference>
<reference evidence="1" key="1">
    <citation type="submission" date="2020-04" db="EMBL/GenBank/DDBJ databases">
        <authorList>
            <person name="Chiriac C."/>
            <person name="Salcher M."/>
            <person name="Ghai R."/>
            <person name="Kavagutti S V."/>
        </authorList>
    </citation>
    <scope>NUCLEOTIDE SEQUENCE</scope>
</reference>
<evidence type="ECO:0000313" key="1">
    <source>
        <dbReference type="EMBL" id="CAB4143240.1"/>
    </source>
</evidence>
<organism evidence="1">
    <name type="scientific">uncultured Caudovirales phage</name>
    <dbReference type="NCBI Taxonomy" id="2100421"/>
    <lineage>
        <taxon>Viruses</taxon>
        <taxon>Duplodnaviria</taxon>
        <taxon>Heunggongvirae</taxon>
        <taxon>Uroviricota</taxon>
        <taxon>Caudoviricetes</taxon>
        <taxon>Peduoviridae</taxon>
        <taxon>Maltschvirus</taxon>
        <taxon>Maltschvirus maltsch</taxon>
    </lineage>
</organism>
<dbReference type="Pfam" id="PF19474">
    <property type="entry name" value="DUF6011"/>
    <property type="match status" value="1"/>
</dbReference>
<gene>
    <name evidence="1" type="ORF">UFOVP450_92</name>
</gene>
<proteinExistence type="predicted"/>
<accession>A0A6J5MDW9</accession>
<dbReference type="EMBL" id="LR796421">
    <property type="protein sequence ID" value="CAB4143240.1"/>
    <property type="molecule type" value="Genomic_DNA"/>
</dbReference>
<protein>
    <submittedName>
        <fullName evidence="1">Uncharacterized protein</fullName>
    </submittedName>
</protein>
<sequence>MAFPMAGAFPARKYKTRTTSVSKAPRKPVTIEVPMGCEQVHTDLMAYNGSFAFVLDLRSKLCKYGKLSDKQWEAAKKCLAPKPVADPNVVLVDSCNIPIVVSATAARYIAKSNNWSMNPTTLTVTQIKNRDRRGFTAVVKADWSGSVSACRCCGKSLTDWRSQATGVGPVCVKRTGIKYVTDKNDIARFQKEMQDLCAKMGEVEVYIKEWHVKEGLLMVHQAAFNTTPKVVPATTTPANPILKKLVNNISVPSTLFQWDPGMRTFIGKWNDVANHGIDPLTLDNIIMTNPATNNSATFKRRTSNSFAAVVNNTALYLVMS</sequence>